<accession>A0ABP5M1Y0</accession>
<feature type="domain" description="PknH-like extracellular" evidence="2">
    <location>
        <begin position="52"/>
        <end position="230"/>
    </location>
</feature>
<dbReference type="EMBL" id="BAAANT010000047">
    <property type="protein sequence ID" value="GAA2155537.1"/>
    <property type="molecule type" value="Genomic_DNA"/>
</dbReference>
<name>A0ABP5M1Y0_9ACTN</name>
<evidence type="ECO:0000313" key="3">
    <source>
        <dbReference type="EMBL" id="GAA2155537.1"/>
    </source>
</evidence>
<dbReference type="InterPro" id="IPR026954">
    <property type="entry name" value="PknH-like_Extracell"/>
</dbReference>
<keyword evidence="1" id="KW-0812">Transmembrane</keyword>
<dbReference type="Proteomes" id="UP001422759">
    <property type="component" value="Unassembled WGS sequence"/>
</dbReference>
<protein>
    <recommendedName>
        <fullName evidence="2">PknH-like extracellular domain-containing protein</fullName>
    </recommendedName>
</protein>
<evidence type="ECO:0000256" key="1">
    <source>
        <dbReference type="SAM" id="Phobius"/>
    </source>
</evidence>
<reference evidence="4" key="1">
    <citation type="journal article" date="2019" name="Int. J. Syst. Evol. Microbiol.">
        <title>The Global Catalogue of Microorganisms (GCM) 10K type strain sequencing project: providing services to taxonomists for standard genome sequencing and annotation.</title>
        <authorList>
            <consortium name="The Broad Institute Genomics Platform"/>
            <consortium name="The Broad Institute Genome Sequencing Center for Infectious Disease"/>
            <person name="Wu L."/>
            <person name="Ma J."/>
        </authorList>
    </citation>
    <scope>NUCLEOTIDE SEQUENCE [LARGE SCALE GENOMIC DNA]</scope>
    <source>
        <strain evidence="4">JCM 14560</strain>
    </source>
</reference>
<gene>
    <name evidence="3" type="ORF">GCM10009760_55570</name>
</gene>
<feature type="transmembrane region" description="Helical" evidence="1">
    <location>
        <begin position="16"/>
        <end position="38"/>
    </location>
</feature>
<proteinExistence type="predicted"/>
<evidence type="ECO:0000313" key="4">
    <source>
        <dbReference type="Proteomes" id="UP001422759"/>
    </source>
</evidence>
<organism evidence="3 4">
    <name type="scientific">Kitasatospora kazusensis</name>
    <dbReference type="NCBI Taxonomy" id="407974"/>
    <lineage>
        <taxon>Bacteria</taxon>
        <taxon>Bacillati</taxon>
        <taxon>Actinomycetota</taxon>
        <taxon>Actinomycetes</taxon>
        <taxon>Kitasatosporales</taxon>
        <taxon>Streptomycetaceae</taxon>
        <taxon>Kitasatospora</taxon>
    </lineage>
</organism>
<keyword evidence="4" id="KW-1185">Reference proteome</keyword>
<comment type="caution">
    <text evidence="3">The sequence shown here is derived from an EMBL/GenBank/DDBJ whole genome shotgun (WGS) entry which is preliminary data.</text>
</comment>
<dbReference type="Gene3D" id="3.40.1000.70">
    <property type="entry name" value="PknH-like extracellular domain"/>
    <property type="match status" value="1"/>
</dbReference>
<dbReference type="Pfam" id="PF14032">
    <property type="entry name" value="PknH_C"/>
    <property type="match status" value="1"/>
</dbReference>
<dbReference type="InterPro" id="IPR038232">
    <property type="entry name" value="PknH-like_Extracell_sf"/>
</dbReference>
<sequence length="234" mass="23853">MDAEQRPSRGSARVRWRWLTAGAATVCLVLAAVGWRVWPGHQGKSPARLVVGTVQAELLSPQQASVLAGVSLGPGATSHEPPPAIAAVPSSCAVAVGPVTRTVYGNGWSAFLSATYQDAEGTGSYTVSQAIGVFPDNGKAAGALKVLTDGLGRCPSSSRTDGAGRTSKWAYKTYEPTPVAVAWTATQDGGGGWACYRQARLKGPALLQVAVCEAGDGQAVASKIADGFAGKVSG</sequence>
<evidence type="ECO:0000259" key="2">
    <source>
        <dbReference type="Pfam" id="PF14032"/>
    </source>
</evidence>
<keyword evidence="1" id="KW-0472">Membrane</keyword>
<keyword evidence="1" id="KW-1133">Transmembrane helix</keyword>